<sequence>MPSENGFRRHRSAAGSVADIEVHIAERVERTSVSDTDDAVGQFLL</sequence>
<dbReference type="EMBL" id="CP001050">
    <property type="protein sequence ID" value="ACF29646.1"/>
    <property type="molecule type" value="Genomic_DNA"/>
</dbReference>
<dbReference type="Proteomes" id="UP000002564">
    <property type="component" value="Chromosome"/>
</dbReference>
<reference evidence="1 2" key="1">
    <citation type="journal article" date="2008" name="J. Bacteriol.">
        <title>Complete genome sequence of Neisseria gonorrhoeae NCCP11945.</title>
        <authorList>
            <person name="Chung G.T."/>
            <person name="Yoo J.S."/>
            <person name="Oh H.B."/>
            <person name="Lee Y.S."/>
            <person name="Cha S.H."/>
            <person name="Kim S.J."/>
            <person name="Yoo C.K."/>
        </authorList>
    </citation>
    <scope>NUCLEOTIDE SEQUENCE [LARGE SCALE GENOMIC DNA]</scope>
    <source>
        <strain evidence="1 2">NCCP11945</strain>
    </source>
</reference>
<accession>B4RLF9</accession>
<dbReference type="KEGG" id="ngk:NGK_0969"/>
<name>B4RLF9_NEIG2</name>
<evidence type="ECO:0000313" key="1">
    <source>
        <dbReference type="EMBL" id="ACF29646.1"/>
    </source>
</evidence>
<dbReference type="AlphaFoldDB" id="B4RLF9"/>
<protein>
    <submittedName>
        <fullName evidence="1">Uncharacterized protein</fullName>
    </submittedName>
</protein>
<evidence type="ECO:0000313" key="2">
    <source>
        <dbReference type="Proteomes" id="UP000002564"/>
    </source>
</evidence>
<dbReference type="HOGENOM" id="CLU_3202399_0_0_4"/>
<proteinExistence type="predicted"/>
<organism evidence="1 2">
    <name type="scientific">Neisseria gonorrhoeae (strain NCCP11945)</name>
    <dbReference type="NCBI Taxonomy" id="521006"/>
    <lineage>
        <taxon>Bacteria</taxon>
        <taxon>Pseudomonadati</taxon>
        <taxon>Pseudomonadota</taxon>
        <taxon>Betaproteobacteria</taxon>
        <taxon>Neisseriales</taxon>
        <taxon>Neisseriaceae</taxon>
        <taxon>Neisseria</taxon>
    </lineage>
</organism>
<gene>
    <name evidence="1" type="ordered locus">NGK_0969</name>
</gene>